<evidence type="ECO:0000313" key="3">
    <source>
        <dbReference type="Proteomes" id="UP000765509"/>
    </source>
</evidence>
<dbReference type="EMBL" id="AVOT02005483">
    <property type="protein sequence ID" value="MBW0479165.1"/>
    <property type="molecule type" value="Genomic_DNA"/>
</dbReference>
<organism evidence="2 3">
    <name type="scientific">Austropuccinia psidii MF-1</name>
    <dbReference type="NCBI Taxonomy" id="1389203"/>
    <lineage>
        <taxon>Eukaryota</taxon>
        <taxon>Fungi</taxon>
        <taxon>Dikarya</taxon>
        <taxon>Basidiomycota</taxon>
        <taxon>Pucciniomycotina</taxon>
        <taxon>Pucciniomycetes</taxon>
        <taxon>Pucciniales</taxon>
        <taxon>Sphaerophragmiaceae</taxon>
        <taxon>Austropuccinia</taxon>
    </lineage>
</organism>
<proteinExistence type="predicted"/>
<dbReference type="AlphaFoldDB" id="A0A9Q3C9I5"/>
<keyword evidence="3" id="KW-1185">Reference proteome</keyword>
<sequence length="338" mass="38165">MSCTLCATQGIPCIHSLTTTNACDACRQAHKKCLFVVQPFRSCSQRSSRPRHPCEDSFVVNDDERIPKREWTLGPQTGRRENFWKISPMTSSIDLSTPPQMVTLLLDQSKVIIQPMKDGDGKKTLELGPIVTMSCYPWNSNAKNKNHQIPHDKTHPFLICLASKLRGNPLQARVAPNGQRTYSVNNEPPILGPSQPSKPQQGALTCEPEPEVAPTQSMEEPFGCRSGYPCLHNNHRQYTRWLLPRRSLPVPSSPHSHDDACQEFTGLQPTLMIPQAIFHDSIQGILLEHHRLLHMIPFVDATPQNEMHQEFWEELNTLLGQALEAYPKEDITGIFLKK</sequence>
<dbReference type="Proteomes" id="UP000765509">
    <property type="component" value="Unassembled WGS sequence"/>
</dbReference>
<accession>A0A9Q3C9I5</accession>
<feature type="compositionally biased region" description="Polar residues" evidence="1">
    <location>
        <begin position="194"/>
        <end position="203"/>
    </location>
</feature>
<evidence type="ECO:0008006" key="4">
    <source>
        <dbReference type="Google" id="ProtNLM"/>
    </source>
</evidence>
<protein>
    <recommendedName>
        <fullName evidence="4">Zn(2)-C6 fungal-type domain-containing protein</fullName>
    </recommendedName>
</protein>
<comment type="caution">
    <text evidence="2">The sequence shown here is derived from an EMBL/GenBank/DDBJ whole genome shotgun (WGS) entry which is preliminary data.</text>
</comment>
<evidence type="ECO:0000256" key="1">
    <source>
        <dbReference type="SAM" id="MobiDB-lite"/>
    </source>
</evidence>
<name>A0A9Q3C9I5_9BASI</name>
<reference evidence="2" key="1">
    <citation type="submission" date="2021-03" db="EMBL/GenBank/DDBJ databases">
        <title>Draft genome sequence of rust myrtle Austropuccinia psidii MF-1, a brazilian biotype.</title>
        <authorList>
            <person name="Quecine M.C."/>
            <person name="Pachon D.M.R."/>
            <person name="Bonatelli M.L."/>
            <person name="Correr F.H."/>
            <person name="Franceschini L.M."/>
            <person name="Leite T.F."/>
            <person name="Margarido G.R.A."/>
            <person name="Almeida C.A."/>
            <person name="Ferrarezi J.A."/>
            <person name="Labate C.A."/>
        </authorList>
    </citation>
    <scope>NUCLEOTIDE SEQUENCE</scope>
    <source>
        <strain evidence="2">MF-1</strain>
    </source>
</reference>
<evidence type="ECO:0000313" key="2">
    <source>
        <dbReference type="EMBL" id="MBW0479165.1"/>
    </source>
</evidence>
<gene>
    <name evidence="2" type="ORF">O181_018880</name>
</gene>
<feature type="region of interest" description="Disordered" evidence="1">
    <location>
        <begin position="179"/>
        <end position="207"/>
    </location>
</feature>